<accession>A0A9J6EM02</accession>
<dbReference type="EMBL" id="JABSTU010000003">
    <property type="protein sequence ID" value="KAH8035394.1"/>
    <property type="molecule type" value="Genomic_DNA"/>
</dbReference>
<organism evidence="1 2">
    <name type="scientific">Rhipicephalus microplus</name>
    <name type="common">Cattle tick</name>
    <name type="synonym">Boophilus microplus</name>
    <dbReference type="NCBI Taxonomy" id="6941"/>
    <lineage>
        <taxon>Eukaryota</taxon>
        <taxon>Metazoa</taxon>
        <taxon>Ecdysozoa</taxon>
        <taxon>Arthropoda</taxon>
        <taxon>Chelicerata</taxon>
        <taxon>Arachnida</taxon>
        <taxon>Acari</taxon>
        <taxon>Parasitiformes</taxon>
        <taxon>Ixodida</taxon>
        <taxon>Ixodoidea</taxon>
        <taxon>Ixodidae</taxon>
        <taxon>Rhipicephalinae</taxon>
        <taxon>Rhipicephalus</taxon>
        <taxon>Boophilus</taxon>
    </lineage>
</organism>
<keyword evidence="2" id="KW-1185">Reference proteome</keyword>
<evidence type="ECO:0000313" key="2">
    <source>
        <dbReference type="Proteomes" id="UP000821866"/>
    </source>
</evidence>
<evidence type="ECO:0000313" key="1">
    <source>
        <dbReference type="EMBL" id="KAH8035394.1"/>
    </source>
</evidence>
<dbReference type="AlphaFoldDB" id="A0A9J6EM02"/>
<reference evidence="1" key="2">
    <citation type="submission" date="2021-09" db="EMBL/GenBank/DDBJ databases">
        <authorList>
            <person name="Jia N."/>
            <person name="Wang J."/>
            <person name="Shi W."/>
            <person name="Du L."/>
            <person name="Sun Y."/>
            <person name="Zhan W."/>
            <person name="Jiang J."/>
            <person name="Wang Q."/>
            <person name="Zhang B."/>
            <person name="Ji P."/>
            <person name="Sakyi L.B."/>
            <person name="Cui X."/>
            <person name="Yuan T."/>
            <person name="Jiang B."/>
            <person name="Yang W."/>
            <person name="Lam T.T.-Y."/>
            <person name="Chang Q."/>
            <person name="Ding S."/>
            <person name="Wang X."/>
            <person name="Zhu J."/>
            <person name="Ruan X."/>
            <person name="Zhao L."/>
            <person name="Wei J."/>
            <person name="Que T."/>
            <person name="Du C."/>
            <person name="Cheng J."/>
            <person name="Dai P."/>
            <person name="Han X."/>
            <person name="Huang E."/>
            <person name="Gao Y."/>
            <person name="Liu J."/>
            <person name="Shao H."/>
            <person name="Ye R."/>
            <person name="Li L."/>
            <person name="Wei W."/>
            <person name="Wang X."/>
            <person name="Wang C."/>
            <person name="Huo Q."/>
            <person name="Li W."/>
            <person name="Guo W."/>
            <person name="Chen H."/>
            <person name="Chen S."/>
            <person name="Zhou L."/>
            <person name="Zhou L."/>
            <person name="Ni X."/>
            <person name="Tian J."/>
            <person name="Zhou Y."/>
            <person name="Sheng Y."/>
            <person name="Liu T."/>
            <person name="Pan Y."/>
            <person name="Xia L."/>
            <person name="Li J."/>
            <person name="Zhao F."/>
            <person name="Cao W."/>
        </authorList>
    </citation>
    <scope>NUCLEOTIDE SEQUENCE</scope>
    <source>
        <strain evidence="1">Rmic-2018</strain>
        <tissue evidence="1">Larvae</tissue>
    </source>
</reference>
<name>A0A9J6EM02_RHIMP</name>
<dbReference type="VEuPathDB" id="VectorBase:LOC119181451"/>
<comment type="caution">
    <text evidence="1">The sequence shown here is derived from an EMBL/GenBank/DDBJ whole genome shotgun (WGS) entry which is preliminary data.</text>
</comment>
<proteinExistence type="predicted"/>
<sequence length="386" mass="42781">MDLDPQGQEVSVFRAVVVPHHSEKAVRALVNEAAIKELLDSASRATAEYMRTVAAALCNPRHPVNVIIYPLTGAPLTETLDKGREKQRPVSCDQERSLAERRHSCEDVKNVLRFHSVDCTAQLRAVQPSRGPDAALMWYCKDLMESGTAIVYLHGRLARMGRRDERGAYCLPEKALRCADAAWGADGSGAGFLLMYADDIVLMADNKEDLQRLMDICGWALYYFNLDRVLEYAVHHVPELSAQLARIYFTRPTRLPHVVEISANVPHSHLHSIVEQMASGFLKTQIAQSWSLPRLKKGQKVAAIFGTGHVVTFDGVFLEFPSYPASYCMYLLAHDIGGRQFTLTTSANDLLIDFPEITLTISGLDGRVLINGSDALVHLPLVLKSG</sequence>
<protein>
    <submittedName>
        <fullName evidence="1">Uncharacterized protein</fullName>
    </submittedName>
</protein>
<dbReference type="Proteomes" id="UP000821866">
    <property type="component" value="Chromosome 11"/>
</dbReference>
<reference evidence="1" key="1">
    <citation type="journal article" date="2020" name="Cell">
        <title>Large-Scale Comparative Analyses of Tick Genomes Elucidate Their Genetic Diversity and Vector Capacities.</title>
        <authorList>
            <consortium name="Tick Genome and Microbiome Consortium (TIGMIC)"/>
            <person name="Jia N."/>
            <person name="Wang J."/>
            <person name="Shi W."/>
            <person name="Du L."/>
            <person name="Sun Y."/>
            <person name="Zhan W."/>
            <person name="Jiang J.F."/>
            <person name="Wang Q."/>
            <person name="Zhang B."/>
            <person name="Ji P."/>
            <person name="Bell-Sakyi L."/>
            <person name="Cui X.M."/>
            <person name="Yuan T.T."/>
            <person name="Jiang B.G."/>
            <person name="Yang W.F."/>
            <person name="Lam T.T."/>
            <person name="Chang Q.C."/>
            <person name="Ding S.J."/>
            <person name="Wang X.J."/>
            <person name="Zhu J.G."/>
            <person name="Ruan X.D."/>
            <person name="Zhao L."/>
            <person name="Wei J.T."/>
            <person name="Ye R.Z."/>
            <person name="Que T.C."/>
            <person name="Du C.H."/>
            <person name="Zhou Y.H."/>
            <person name="Cheng J.X."/>
            <person name="Dai P.F."/>
            <person name="Guo W.B."/>
            <person name="Han X.H."/>
            <person name="Huang E.J."/>
            <person name="Li L.F."/>
            <person name="Wei W."/>
            <person name="Gao Y.C."/>
            <person name="Liu J.Z."/>
            <person name="Shao H.Z."/>
            <person name="Wang X."/>
            <person name="Wang C.C."/>
            <person name="Yang T.C."/>
            <person name="Huo Q.B."/>
            <person name="Li W."/>
            <person name="Chen H.Y."/>
            <person name="Chen S.E."/>
            <person name="Zhou L.G."/>
            <person name="Ni X.B."/>
            <person name="Tian J.H."/>
            <person name="Sheng Y."/>
            <person name="Liu T."/>
            <person name="Pan Y.S."/>
            <person name="Xia L.Y."/>
            <person name="Li J."/>
            <person name="Zhao F."/>
            <person name="Cao W.C."/>
        </authorList>
    </citation>
    <scope>NUCLEOTIDE SEQUENCE</scope>
    <source>
        <strain evidence="1">Rmic-2018</strain>
    </source>
</reference>
<gene>
    <name evidence="1" type="ORF">HPB51_005118</name>
</gene>